<dbReference type="SMART" id="SM00382">
    <property type="entry name" value="AAA"/>
    <property type="match status" value="1"/>
</dbReference>
<organism evidence="4 5">
    <name type="scientific">Onion yellows phytoplasma (strain OY-M)</name>
    <dbReference type="NCBI Taxonomy" id="262768"/>
    <lineage>
        <taxon>Bacteria</taxon>
        <taxon>Bacillati</taxon>
        <taxon>Mycoplasmatota</taxon>
        <taxon>Mollicutes</taxon>
        <taxon>Acholeplasmatales</taxon>
        <taxon>Acholeplasmataceae</taxon>
        <taxon>Candidatus Phytoplasma</taxon>
        <taxon>16SrI (Aster yellows group)</taxon>
    </lineage>
</organism>
<dbReference type="GO" id="GO:0004176">
    <property type="term" value="F:ATP-dependent peptidase activity"/>
    <property type="evidence" value="ECO:0007669"/>
    <property type="project" value="TreeGrafter"/>
</dbReference>
<feature type="coiled-coil region" evidence="1">
    <location>
        <begin position="556"/>
        <end position="634"/>
    </location>
</feature>
<dbReference type="EMBL" id="AP006628">
    <property type="protein sequence ID" value="BAD04488.1"/>
    <property type="molecule type" value="Genomic_DNA"/>
</dbReference>
<feature type="domain" description="AAA+ ATPase" evidence="3">
    <location>
        <begin position="282"/>
        <end position="417"/>
    </location>
</feature>
<dbReference type="STRING" id="262768.PAM_403"/>
<dbReference type="eggNOG" id="COG4942">
    <property type="taxonomic scope" value="Bacteria"/>
</dbReference>
<dbReference type="InterPro" id="IPR003593">
    <property type="entry name" value="AAA+_ATPase"/>
</dbReference>
<evidence type="ECO:0000256" key="1">
    <source>
        <dbReference type="SAM" id="Coils"/>
    </source>
</evidence>
<keyword evidence="2" id="KW-0472">Membrane</keyword>
<gene>
    <name evidence="4" type="primary">hflB</name>
    <name evidence="4" type="ordered locus">PAM_403</name>
</gene>
<sequence>MSLNKKIYLSLIGLLSLGLFILLIFGITHSHLPTQNPSLTKQPPSTQPQEIDNQIKLEQAKIQALQQQDRILKTQINENVKTLTDIITKIKTLQTELTNNPQLNPTIKTQKQQQLTELKNQQQTQQTLVNNLMEQRKALNQNQKEKQEELEKLAQEKAQLQTQENLQQQISHLNQALNYVEANQKRIEELKTQKEYRKNQTELKNLNDFQLFLTDQKFAFEKQKKNLTIQLNHLKENKPLPHTKKQVTFKDVYGMENEKEELEDLLTYFRTNQSLINFDQVRPKGYLLYGPPGTGKTFLIKALCGEANVHFINLIPSKFRQKYIGEGEKEVDKVWQEAENHDKTIIFIDEIEGLENRNDSNISSGGVNVINTLLDKLDGFNSSNKKIVLMGANNNLHKIDSALRSRFSKEIYIGHLKDHEIEGYLKHIITPYQISYYTFLALKDITQLCQGKNLSNRDLTTIIEEAYKKTAKWAQQNPQTHEVMLPSDIEEVLNLKLKIKPDHHQVKQRRTACENQYAQWRQGILQYLDKPKDETKTETNFTFDSLNGINYYHRRYSQIQSELNNINQQLTKIHQENKIAQLEQELVTLNQTPDKYEQTIKDKNQEIIDIKNKLKNLPTQEENLRKELKLVENRRELQKEPSNLANYIKDRYPFDRWNQKSVTYDMTTTNGFKFSRFDIGFDSYLENYVKLEKQINEGPGGNYLILKYKGPKDLIEKDKDYYLGRVHVSDSNFELTNFHLHFNPDVKLYPFTKINRIMIKSRKPNIIKEPAMTGDKNFNNFQYVKI</sequence>
<dbReference type="GO" id="GO:0005524">
    <property type="term" value="F:ATP binding"/>
    <property type="evidence" value="ECO:0007669"/>
    <property type="project" value="InterPro"/>
</dbReference>
<keyword evidence="4" id="KW-0645">Protease</keyword>
<dbReference type="HOGENOM" id="CLU_020918_0_0_14"/>
<keyword evidence="1" id="KW-0175">Coiled coil</keyword>
<dbReference type="PANTHER" id="PTHR23076:SF56">
    <property type="entry name" value="INACTIVE ATP-DEPENDENT ZINC METALLOPROTEASE FTSHI 2, CHLOROPLASTIC-RELATED"/>
    <property type="match status" value="1"/>
</dbReference>
<evidence type="ECO:0000256" key="2">
    <source>
        <dbReference type="SAM" id="Phobius"/>
    </source>
</evidence>
<feature type="transmembrane region" description="Helical" evidence="2">
    <location>
        <begin position="7"/>
        <end position="27"/>
    </location>
</feature>
<dbReference type="eggNOG" id="COG0465">
    <property type="taxonomic scope" value="Bacteria"/>
</dbReference>
<dbReference type="AlphaFoldDB" id="Q6YQH0"/>
<feature type="coiled-coil region" evidence="1">
    <location>
        <begin position="115"/>
        <end position="193"/>
    </location>
</feature>
<dbReference type="SUPFAM" id="SSF52540">
    <property type="entry name" value="P-loop containing nucleoside triphosphate hydrolases"/>
    <property type="match status" value="1"/>
</dbReference>
<name>Q6YQH0_ONYPE</name>
<dbReference type="Pfam" id="PF00004">
    <property type="entry name" value="AAA"/>
    <property type="match status" value="1"/>
</dbReference>
<evidence type="ECO:0000259" key="3">
    <source>
        <dbReference type="SMART" id="SM00382"/>
    </source>
</evidence>
<dbReference type="GO" id="GO:0016887">
    <property type="term" value="F:ATP hydrolysis activity"/>
    <property type="evidence" value="ECO:0007669"/>
    <property type="project" value="InterPro"/>
</dbReference>
<keyword evidence="2" id="KW-0812">Transmembrane</keyword>
<dbReference type="KEGG" id="poy:PAM_403"/>
<dbReference type="InterPro" id="IPR027417">
    <property type="entry name" value="P-loop_NTPase"/>
</dbReference>
<keyword evidence="5" id="KW-1185">Reference proteome</keyword>
<keyword evidence="2" id="KW-1133">Transmembrane helix</keyword>
<proteinExistence type="predicted"/>
<accession>Q6YQH0</accession>
<dbReference type="GO" id="GO:0045037">
    <property type="term" value="P:protein import into chloroplast stroma"/>
    <property type="evidence" value="ECO:0007669"/>
    <property type="project" value="TreeGrafter"/>
</dbReference>
<dbReference type="Proteomes" id="UP000002523">
    <property type="component" value="Chromosome"/>
</dbReference>
<dbReference type="PANTHER" id="PTHR23076">
    <property type="entry name" value="METALLOPROTEASE M41 FTSH"/>
    <property type="match status" value="1"/>
</dbReference>
<reference evidence="4 5" key="1">
    <citation type="journal article" date="2004" name="Nat. Genet.">
        <title>Reductive evolution suggested from the complete genome sequence of a plant-pathogenic phytoplasma.</title>
        <authorList>
            <person name="Oshima K."/>
            <person name="Kakizawa S."/>
            <person name="Nishigawa H."/>
            <person name="Jung H.-Y."/>
            <person name="Wei W."/>
            <person name="Suzuki S."/>
            <person name="Arashida R."/>
            <person name="Nakata D."/>
            <person name="Miyata S."/>
            <person name="Ugaki M."/>
            <person name="Namba S."/>
        </authorList>
    </citation>
    <scope>NUCLEOTIDE SEQUENCE [LARGE SCALE GENOMIC DNA]</scope>
    <source>
        <strain evidence="5">OY-M</strain>
    </source>
</reference>
<dbReference type="GO" id="GO:0006508">
    <property type="term" value="P:proteolysis"/>
    <property type="evidence" value="ECO:0007669"/>
    <property type="project" value="UniProtKB-KW"/>
</dbReference>
<dbReference type="InterPro" id="IPR003959">
    <property type="entry name" value="ATPase_AAA_core"/>
</dbReference>
<dbReference type="CDD" id="cd19481">
    <property type="entry name" value="RecA-like_protease"/>
    <property type="match status" value="1"/>
</dbReference>
<protein>
    <submittedName>
        <fullName evidence="4">ATP-dependent Zn protease</fullName>
    </submittedName>
</protein>
<dbReference type="Gene3D" id="3.40.50.300">
    <property type="entry name" value="P-loop containing nucleotide triphosphate hydrolases"/>
    <property type="match status" value="1"/>
</dbReference>
<evidence type="ECO:0000313" key="4">
    <source>
        <dbReference type="EMBL" id="BAD04488.1"/>
    </source>
</evidence>
<evidence type="ECO:0000313" key="5">
    <source>
        <dbReference type="Proteomes" id="UP000002523"/>
    </source>
</evidence>
<keyword evidence="4" id="KW-0378">Hydrolase</keyword>